<dbReference type="GO" id="GO:0005509">
    <property type="term" value="F:calcium ion binding"/>
    <property type="evidence" value="ECO:0007669"/>
    <property type="project" value="InterPro"/>
</dbReference>
<protein>
    <recommendedName>
        <fullName evidence="3">EF-hand domain-containing protein</fullName>
    </recommendedName>
</protein>
<reference evidence="4" key="1">
    <citation type="submission" date="2023-06" db="EMBL/GenBank/DDBJ databases">
        <authorList>
            <person name="Kurt Z."/>
        </authorList>
    </citation>
    <scope>NUCLEOTIDE SEQUENCE</scope>
</reference>
<name>A0AA86TX37_9EUKA</name>
<dbReference type="InterPro" id="IPR036322">
    <property type="entry name" value="WD40_repeat_dom_sf"/>
</dbReference>
<keyword evidence="6" id="KW-1185">Reference proteome</keyword>
<keyword evidence="1" id="KW-0677">Repeat</keyword>
<dbReference type="InterPro" id="IPR018247">
    <property type="entry name" value="EF_Hand_1_Ca_BS"/>
</dbReference>
<dbReference type="PROSITE" id="PS50222">
    <property type="entry name" value="EF_HAND_2"/>
    <property type="match status" value="1"/>
</dbReference>
<comment type="caution">
    <text evidence="4">The sequence shown here is derived from an EMBL/GenBank/DDBJ whole genome shotgun (WGS) entry which is preliminary data.</text>
</comment>
<dbReference type="PROSITE" id="PS00018">
    <property type="entry name" value="EF_HAND_1"/>
    <property type="match status" value="1"/>
</dbReference>
<feature type="domain" description="EF-hand" evidence="3">
    <location>
        <begin position="56"/>
        <end position="91"/>
    </location>
</feature>
<organism evidence="4">
    <name type="scientific">Hexamita inflata</name>
    <dbReference type="NCBI Taxonomy" id="28002"/>
    <lineage>
        <taxon>Eukaryota</taxon>
        <taxon>Metamonada</taxon>
        <taxon>Diplomonadida</taxon>
        <taxon>Hexamitidae</taxon>
        <taxon>Hexamitinae</taxon>
        <taxon>Hexamita</taxon>
    </lineage>
</organism>
<sequence length="1758" mass="199140">MQMKNGIDLVRTIDPKYIDNIRTLFQGNQITMDIFLRTMQTFVPKKYQTTSQELEALSAAIIDLFEELDADSDGLITWQDFITYYSHSTSEQDQQAILTTQKQTVFQNIQQQSDNQSGKTGRIIVESMNDNGGIVQDLPGSRIIEIETVFDTFYIVTDTGLYSYDHSLLFPRKIFEPQLKHVVEKKQEKINQKQYEERLKNSYTQLEQQYNIKSLDFQRDMVVSDDDYQMKHRATLPPTATNTSKIVYSCFIATYNIFAIFLEFPGVFFVHINSQMSKFYSLDYQVCCAHWDSDKNYFYIGHTNGKVTQTQFTYQKPKLFRDQVAVAEVDDNQSINTLKSILARKKLNMNQISKLTQQDYMEIYPELQDCFVKDFGNPGDLVNSIFQNRENLKQKVNKVLLLREEELQVAGMKSDAIFNLSQSAIKYCGLTEADLIREDPAAFIEVNTATKENITERKHGCQQLFVEFNVVKQKFLADGVIKCIISGTAQFDSQVDKVYRVIIGSLDGTVLVVNEQLTEIASFPGLHEEGILNVHLVDDVITTVGYNSVLQIDSEALQSASQGFTGTDLNLTDKRLMDGDLVKASACVKQIPPPRPGVPITHSFQMGNIIGAIDHEGYMTLFQGKTGAHLSRISCNFSSQALARFGQGCYSQQKNCGYIPLWKQVYFVKAIPNEEIEDDEAIWDVLQLQTQEESTRTASVPIGSINSDCVSFCINQAQGEVAIISGQLEITFYSLSTGRPIRSLKMDQLTDDATQQLRTEYTSIETNDTDKFFTTSKRSKSLQQSKMKNPPQILKQNTILELLGQKLLQLSCDIKGRILFAVGSLGTVCFYWNSGQPFNINTVGIIGTKEQLPESGIIPNPITQNSKFLTQKINRTSNLGTSKITLDGDLKQFTLNLDFDKLLDKQKFQIIQNKQRQIILVDDKQLKRLYICDSLNSSRIFCISTSSSQEFQNTPVNTRVIKAFDIQRQEVIDSISKLRATTFEYFKLSSTFGGQIDNMFGLTKISNFIPKSFWNQNRLSEYEQRNTGPRNLVSIACGQYEQSEEQVTCIAASNQLGLIAVGTSTGQVQIFDATSSFLPQGVIDHPYVVTRPSITSVCFTGEYPFVVSGNSNGDIFIHTVRPYKPSLEMVAAFRHSNYLPNNRPMDLDYLKAATRFDEFIRFQTLCTYSPTKKYLQHKRKVEDFINFVLLKVQPDIRDDNIVDPNMNATVAQFMSKSQSQFESQNSEASQHTQKFSSTREMNNVVKDRYFEGPRQVFNMPEAKQIEEAKTVTEMNESQSDYSQEFVLFKEFVALISSSKLAFGNASLSFGGEKVFKNQRQRRASYKISAAVSLVRFAAVFGQLNKPFNRKLTAVVEMSANDPIAIQRNRIKQSAVEAEQIDTSKLDQSIQLKRTNQYLHNRQKMNKKVNVDQNKILPSVDDVSGNSGYVFKQLYNGVQVQNVPVRVEDVSMLKTQAVPTALLFNDQRLIVGDESGFVITYSLEQLFITCGAQPVQKKFHVIKRGDTDEYLDDGFQHQSLQNTNPETDSTQPHYQRQVKIEFGYRATTQSVQLLEKLAGSESMLVCGQDRRMNVFNVRTGALVGSVQRVQLSPPNKFLEDYFRRDLTQNVQQQLLNNASKNLTLNDLKKNDSGQPPFRLEYPPACAYKWEHAAEKSLDLTASAGVTQTEVMQQLVRRNPMPTYEENGASALLKSTGLTPRRLAQHKDSWTVRAILGKATGWKMDSSTYASVDNIVGAFATPQRAPVERKIKFGGVEEMK</sequence>
<dbReference type="SUPFAM" id="SSF47473">
    <property type="entry name" value="EF-hand"/>
    <property type="match status" value="1"/>
</dbReference>
<dbReference type="EMBL" id="CATOUU010000510">
    <property type="protein sequence ID" value="CAI9932169.1"/>
    <property type="molecule type" value="Genomic_DNA"/>
</dbReference>
<dbReference type="PANTHER" id="PTHR44324:SF4">
    <property type="entry name" value="WD40 REPEAT DOMAIN 95"/>
    <property type="match status" value="1"/>
</dbReference>
<dbReference type="InterPro" id="IPR002048">
    <property type="entry name" value="EF_hand_dom"/>
</dbReference>
<proteinExistence type="predicted"/>
<evidence type="ECO:0000313" key="5">
    <source>
        <dbReference type="EMBL" id="CAL6091097.1"/>
    </source>
</evidence>
<dbReference type="EMBL" id="CAXDID020000433">
    <property type="protein sequence ID" value="CAL6091097.1"/>
    <property type="molecule type" value="Genomic_DNA"/>
</dbReference>
<dbReference type="InterPro" id="IPR011992">
    <property type="entry name" value="EF-hand-dom_pair"/>
</dbReference>
<dbReference type="InterPro" id="IPR051242">
    <property type="entry name" value="WD-EF-hand_domain"/>
</dbReference>
<evidence type="ECO:0000259" key="3">
    <source>
        <dbReference type="PROSITE" id="PS50222"/>
    </source>
</evidence>
<accession>A0AA86TX37</accession>
<gene>
    <name evidence="4" type="ORF">HINF_LOCUS19814</name>
    <name evidence="5" type="ORF">HINF_LOCUS65623</name>
</gene>
<evidence type="ECO:0000313" key="4">
    <source>
        <dbReference type="EMBL" id="CAI9932169.1"/>
    </source>
</evidence>
<keyword evidence="2" id="KW-0106">Calcium</keyword>
<evidence type="ECO:0000313" key="6">
    <source>
        <dbReference type="Proteomes" id="UP001642409"/>
    </source>
</evidence>
<dbReference type="Proteomes" id="UP001642409">
    <property type="component" value="Unassembled WGS sequence"/>
</dbReference>
<evidence type="ECO:0000256" key="2">
    <source>
        <dbReference type="ARBA" id="ARBA00022837"/>
    </source>
</evidence>
<dbReference type="InterPro" id="IPR015943">
    <property type="entry name" value="WD40/YVTN_repeat-like_dom_sf"/>
</dbReference>
<evidence type="ECO:0000256" key="1">
    <source>
        <dbReference type="ARBA" id="ARBA00022737"/>
    </source>
</evidence>
<dbReference type="SUPFAM" id="SSF50978">
    <property type="entry name" value="WD40 repeat-like"/>
    <property type="match status" value="1"/>
</dbReference>
<dbReference type="Gene3D" id="2.130.10.10">
    <property type="entry name" value="YVTN repeat-like/Quinoprotein amine dehydrogenase"/>
    <property type="match status" value="1"/>
</dbReference>
<reference evidence="5 6" key="2">
    <citation type="submission" date="2024-07" db="EMBL/GenBank/DDBJ databases">
        <authorList>
            <person name="Akdeniz Z."/>
        </authorList>
    </citation>
    <scope>NUCLEOTIDE SEQUENCE [LARGE SCALE GENOMIC DNA]</scope>
</reference>
<dbReference type="PANTHER" id="PTHR44324">
    <property type="entry name" value="WD40 REPEAT DOMAIN 95"/>
    <property type="match status" value="1"/>
</dbReference>